<gene>
    <name evidence="3" type="ORF">CULCOIPH005_01590</name>
</gene>
<sequence>MQDMRPGQAQYVTMYSHPVAGQRGKGLLRREHDMRFSSAFNVTHDQKSPWFNPLLDQDTPLYVDPFLVFDDNEPLWAGAKQEVTDFFDATARLIEQSKGNQRSLAYRKALELLRFPEPNEFCLGLSMGAPHGSGTGSKAAREMADILDLARQHGHIEDLASIAGFNLFSNGIGLDRISDILCNILKHRFIQYTQKISKELGLTTEPVTVKHPGWDRKRFRWLPDAKVELPKSPFGGGVLLTPERFLKEIPTVTPDEFWKWVEVHEAHLLRQDFSYEITQSLNQADRRVLARHFARKYPDKAVDYLRLVAQMPHLPYDVEMDPKGLVFWRETGEAMSKVSPITSTEVPPQQQEFPAFVELLAARFQHAVENTDLWRALWAGDKPQKEVVIQAIAGAMWTEACRAAQVDISQEVNRGRGPVDFKFSQGWEDRALLEVKVIRSSGFFRGAATQLPQYMRTEQVSYGVYLCVGHYDEDFAPARIKRVEDTIATLAKEKDIKIKLVLVDARQGNKTSASKQ</sequence>
<evidence type="ECO:0000313" key="3">
    <source>
        <dbReference type="EMBL" id="GJJ41970.1"/>
    </source>
</evidence>
<feature type="domain" description="AdoMet activation" evidence="2">
    <location>
        <begin position="1"/>
        <end position="60"/>
    </location>
</feature>
<accession>A0ABD0BGU3</accession>
<proteinExistence type="predicted"/>
<reference evidence="3 4" key="1">
    <citation type="submission" date="2021-11" db="EMBL/GenBank/DDBJ databases">
        <title>Whole genome sequences of diphtheriae toxin producing Corynebacterium ulcerans isolates from cats in Osaka, Japan.</title>
        <authorList>
            <person name="Umeda K."/>
            <person name="Hirai Y."/>
        </authorList>
    </citation>
    <scope>NUCLEOTIDE SEQUENCE [LARGE SCALE GENOMIC DNA]</scope>
    <source>
        <strain evidence="3 4">12109B-1</strain>
    </source>
</reference>
<keyword evidence="1" id="KW-0808">Transferase</keyword>
<evidence type="ECO:0000259" key="2">
    <source>
        <dbReference type="PROSITE" id="PS50974"/>
    </source>
</evidence>
<comment type="caution">
    <text evidence="3">The sequence shown here is derived from an EMBL/GenBank/DDBJ whole genome shotgun (WGS) entry which is preliminary data.</text>
</comment>
<name>A0ABD0BGU3_CORUL</name>
<organism evidence="3 4">
    <name type="scientific">Corynebacterium ulcerans</name>
    <dbReference type="NCBI Taxonomy" id="65058"/>
    <lineage>
        <taxon>Bacteria</taxon>
        <taxon>Bacillati</taxon>
        <taxon>Actinomycetota</taxon>
        <taxon>Actinomycetes</taxon>
        <taxon>Mycobacteriales</taxon>
        <taxon>Corynebacteriaceae</taxon>
        <taxon>Corynebacterium</taxon>
    </lineage>
</organism>
<dbReference type="Proteomes" id="UP001205910">
    <property type="component" value="Unassembled WGS sequence"/>
</dbReference>
<dbReference type="AlphaFoldDB" id="A0ABD0BGU3"/>
<evidence type="ECO:0000313" key="4">
    <source>
        <dbReference type="Proteomes" id="UP001205910"/>
    </source>
</evidence>
<dbReference type="GO" id="GO:0032259">
    <property type="term" value="P:methylation"/>
    <property type="evidence" value="ECO:0007669"/>
    <property type="project" value="UniProtKB-KW"/>
</dbReference>
<evidence type="ECO:0000256" key="1">
    <source>
        <dbReference type="PROSITE-ProRule" id="PRU00346"/>
    </source>
</evidence>
<dbReference type="GO" id="GO:0008168">
    <property type="term" value="F:methyltransferase activity"/>
    <property type="evidence" value="ECO:0007669"/>
    <property type="project" value="UniProtKB-KW"/>
</dbReference>
<dbReference type="InterPro" id="IPR004223">
    <property type="entry name" value="VitB12-dep_Met_synth_activ_dom"/>
</dbReference>
<keyword evidence="1" id="KW-0489">Methyltransferase</keyword>
<dbReference type="PROSITE" id="PS50974">
    <property type="entry name" value="ADOMET_ACTIVATION"/>
    <property type="match status" value="1"/>
</dbReference>
<protein>
    <recommendedName>
        <fullName evidence="2">AdoMet activation domain-containing protein</fullName>
    </recommendedName>
</protein>
<dbReference type="EMBL" id="BQFK01000001">
    <property type="protein sequence ID" value="GJJ41970.1"/>
    <property type="molecule type" value="Genomic_DNA"/>
</dbReference>